<dbReference type="InterPro" id="IPR011990">
    <property type="entry name" value="TPR-like_helical_dom_sf"/>
</dbReference>
<dbReference type="AlphaFoldDB" id="A0A316W1G5"/>
<dbReference type="PANTHER" id="PTHR19980">
    <property type="entry name" value="RNA CLEAVAGE STIMULATION FACTOR"/>
    <property type="match status" value="1"/>
</dbReference>
<keyword evidence="1" id="KW-0677">Repeat</keyword>
<keyword evidence="3" id="KW-0507">mRNA processing</keyword>
<evidence type="ECO:0000313" key="6">
    <source>
        <dbReference type="EMBL" id="PWN43572.1"/>
    </source>
</evidence>
<keyword evidence="2 3" id="KW-0539">Nucleus</keyword>
<keyword evidence="3" id="KW-0963">Cytoplasm</keyword>
<feature type="compositionally biased region" description="Acidic residues" evidence="4">
    <location>
        <begin position="103"/>
        <end position="120"/>
    </location>
</feature>
<feature type="compositionally biased region" description="Low complexity" evidence="4">
    <location>
        <begin position="212"/>
        <end position="244"/>
    </location>
</feature>
<dbReference type="GO" id="GO:0003729">
    <property type="term" value="F:mRNA binding"/>
    <property type="evidence" value="ECO:0007669"/>
    <property type="project" value="TreeGrafter"/>
</dbReference>
<feature type="compositionally biased region" description="Polar residues" evidence="4">
    <location>
        <begin position="85"/>
        <end position="98"/>
    </location>
</feature>
<dbReference type="SUPFAM" id="SSF48452">
    <property type="entry name" value="TPR-like"/>
    <property type="match status" value="2"/>
</dbReference>
<dbReference type="PANTHER" id="PTHR19980:SF0">
    <property type="entry name" value="CLEAVAGE STIMULATION FACTOR SUBUNIT 3"/>
    <property type="match status" value="1"/>
</dbReference>
<feature type="compositionally biased region" description="Polar residues" evidence="4">
    <location>
        <begin position="140"/>
        <end position="171"/>
    </location>
</feature>
<dbReference type="GO" id="GO:0180010">
    <property type="term" value="P:co-transcriptional mRNA 3'-end processing, cleavage and polyadenylation pathway"/>
    <property type="evidence" value="ECO:0007669"/>
    <property type="project" value="UniProtKB-UniRule"/>
</dbReference>
<dbReference type="Proteomes" id="UP000245783">
    <property type="component" value="Unassembled WGS sequence"/>
</dbReference>
<keyword evidence="7" id="KW-1185">Reference proteome</keyword>
<evidence type="ECO:0000313" key="7">
    <source>
        <dbReference type="Proteomes" id="UP000245783"/>
    </source>
</evidence>
<comment type="function">
    <text evidence="3">Component of the cleavage factor IA (CFIA) complex, which is involved in the endonucleolytic cleavage during polyadenylation-dependent pre-mRNA 3'-end formation.</text>
</comment>
<evidence type="ECO:0000256" key="2">
    <source>
        <dbReference type="ARBA" id="ARBA00023242"/>
    </source>
</evidence>
<dbReference type="InterPro" id="IPR008847">
    <property type="entry name" value="Suf"/>
</dbReference>
<feature type="region of interest" description="Disordered" evidence="4">
    <location>
        <begin position="185"/>
        <end position="248"/>
    </location>
</feature>
<name>A0A316W1G5_9BASI</name>
<dbReference type="GO" id="GO:0005634">
    <property type="term" value="C:nucleus"/>
    <property type="evidence" value="ECO:0007669"/>
    <property type="project" value="UniProtKB-SubCell"/>
</dbReference>
<dbReference type="InterPro" id="IPR045243">
    <property type="entry name" value="Rna14-like"/>
</dbReference>
<dbReference type="STRING" id="1522189.A0A316W1G5"/>
<dbReference type="RefSeq" id="XP_025370732.1">
    <property type="nucleotide sequence ID" value="XM_025513564.1"/>
</dbReference>
<dbReference type="OrthoDB" id="26282at2759"/>
<dbReference type="Pfam" id="PF05843">
    <property type="entry name" value="Suf"/>
    <property type="match status" value="1"/>
</dbReference>
<organism evidence="6 7">
    <name type="scientific">Ceraceosorus guamensis</name>
    <dbReference type="NCBI Taxonomy" id="1522189"/>
    <lineage>
        <taxon>Eukaryota</taxon>
        <taxon>Fungi</taxon>
        <taxon>Dikarya</taxon>
        <taxon>Basidiomycota</taxon>
        <taxon>Ustilaginomycotina</taxon>
        <taxon>Exobasidiomycetes</taxon>
        <taxon>Ceraceosorales</taxon>
        <taxon>Ceraceosoraceae</taxon>
        <taxon>Ceraceosorus</taxon>
    </lineage>
</organism>
<dbReference type="GeneID" id="37035434"/>
<evidence type="ECO:0000259" key="5">
    <source>
        <dbReference type="Pfam" id="PF05843"/>
    </source>
</evidence>
<dbReference type="Gene3D" id="1.25.40.1040">
    <property type="match status" value="2"/>
</dbReference>
<sequence>MSGVPENTDGVQAELPADAGVDARALGEIKEPLIAAEAHTTDIEDADADADADGEADEDAEGEVDDGITANGAESAPGLKDEGSSETAPAQPSSTPATKNEDTSADDDSDVGMEDDDSDDVPPKGPQTSAGHTQPKADDANSSQSGQPDGLSSQQTIATLSNGTSESSTEMSDAMRAAMAALSGISPVTGDDGQSAAVKQEATAAPAESTIAPTPDTANAALAPAPASAPASAPAAPAAMMAAAKGPEERRNELTLRVTREPRDGDAWLLLIENAIEAGDIDAARARYEEFFKVFPNASRQWQNYAQLELSLSHTTFPLVESIFTRCLRTTPSVDLWSSYLSYTRRVNPLPPSSAPPEEREKARRTIEGAYEFALKFIGHSRDAGEVWREYIQLLKDREVAPNNQWQAGQKMDDIRRAYQQAVAIPLSNVEAVWREYDQYETGLNRITAKKFLAERSPAYMTARSALKEMRSLTEILHRPILPRVPSWAQSALQRLQQGNDAGAIAIRSRAAQRERGQAESWKRYLKWEESNPLELEDLTTLHTRIIMAYRKATMHMRFFAEIWYMAAQYLEGAERQDDAKSWLRIGMGACPGSFLLRFAYIELCEATNETSACAPVFAELLEHVHGQIEAVQEFVKSKHEKIDEEGVAAAAEAAAKRKDSGEADENVGGDEREEIRKAEEVRTQRKNVEDENAKPVLEELKESAALVWIKQMHFVRRNEGVRPCRAIFGKARKSPHCTWQVYEANALMEYHCSKDVGVATRVFEVALKTFGSDEAFVVRYLDFLISINDDNNARALFERTVNSFEPNRARPLWDRWCDYEYSFGDRAAIQRLEQRLREVYPDEPAIKRFVDRNTYMDLDVISSKDLGFEASLDGANAADRAVAASRMAFDDGSSVGAGMAAANAAAESARAVTGAKREFNEDAPGAIASNGQVERAAGQKRARFEDDAPGGRRRSVSPTPRAPIPTRSGDLVPVQQQQPVAYGNRGAPLPPQGGPQGHLGGRGPPPAAAVPAPQAPPFSEPILFFMDILPGARFFGPPLLPVDEVINCLREANVALPPPGNGGGDAYGRAPAGQPGWANRANRTGGGRPRGGRRF</sequence>
<feature type="region of interest" description="Disordered" evidence="4">
    <location>
        <begin position="32"/>
        <end position="173"/>
    </location>
</feature>
<dbReference type="FunCoup" id="A0A316W1G5">
    <property type="interactions" value="732"/>
</dbReference>
<evidence type="ECO:0000256" key="3">
    <source>
        <dbReference type="RuleBase" id="RU369035"/>
    </source>
</evidence>
<dbReference type="EMBL" id="KZ819368">
    <property type="protein sequence ID" value="PWN43572.1"/>
    <property type="molecule type" value="Genomic_DNA"/>
</dbReference>
<dbReference type="InParanoid" id="A0A316W1G5"/>
<reference evidence="6 7" key="1">
    <citation type="journal article" date="2018" name="Mol. Biol. Evol.">
        <title>Broad Genomic Sampling Reveals a Smut Pathogenic Ancestry of the Fungal Clade Ustilaginomycotina.</title>
        <authorList>
            <person name="Kijpornyongpan T."/>
            <person name="Mondo S.J."/>
            <person name="Barry K."/>
            <person name="Sandor L."/>
            <person name="Lee J."/>
            <person name="Lipzen A."/>
            <person name="Pangilinan J."/>
            <person name="LaButti K."/>
            <person name="Hainaut M."/>
            <person name="Henrissat B."/>
            <person name="Grigoriev I.V."/>
            <person name="Spatafora J.W."/>
            <person name="Aime M.C."/>
        </authorList>
    </citation>
    <scope>NUCLEOTIDE SEQUENCE [LARGE SCALE GENOMIC DNA]</scope>
    <source>
        <strain evidence="6 7">MCA 4658</strain>
    </source>
</reference>
<feature type="compositionally biased region" description="Pro residues" evidence="4">
    <location>
        <begin position="1004"/>
        <end position="1015"/>
    </location>
</feature>
<accession>A0A316W1G5</accession>
<feature type="region of interest" description="Disordered" evidence="4">
    <location>
        <begin position="923"/>
        <end position="1015"/>
    </location>
</feature>
<comment type="subcellular location">
    <subcellularLocation>
        <location evidence="3">Nucleus</location>
    </subcellularLocation>
    <subcellularLocation>
        <location evidence="3">Cytoplasm</location>
    </subcellularLocation>
    <text evidence="3">Nucleus and/or cytoplasm.</text>
</comment>
<gene>
    <name evidence="6" type="ORF">IE81DRAFT_322221</name>
</gene>
<dbReference type="InterPro" id="IPR003107">
    <property type="entry name" value="HAT"/>
</dbReference>
<dbReference type="GO" id="GO:0005737">
    <property type="term" value="C:cytoplasm"/>
    <property type="evidence" value="ECO:0007669"/>
    <property type="project" value="UniProtKB-SubCell"/>
</dbReference>
<evidence type="ECO:0000256" key="4">
    <source>
        <dbReference type="SAM" id="MobiDB-lite"/>
    </source>
</evidence>
<protein>
    <recommendedName>
        <fullName evidence="3">mRNA 3'-end-processing protein RNA14</fullName>
    </recommendedName>
</protein>
<feature type="compositionally biased region" description="Basic and acidic residues" evidence="4">
    <location>
        <begin position="670"/>
        <end position="688"/>
    </location>
</feature>
<dbReference type="SMART" id="SM00386">
    <property type="entry name" value="HAT"/>
    <property type="match status" value="8"/>
</dbReference>
<proteinExistence type="predicted"/>
<evidence type="ECO:0000256" key="1">
    <source>
        <dbReference type="ARBA" id="ARBA00022737"/>
    </source>
</evidence>
<feature type="region of interest" description="Disordered" evidence="4">
    <location>
        <begin position="649"/>
        <end position="688"/>
    </location>
</feature>
<feature type="region of interest" description="Disordered" evidence="4">
    <location>
        <begin position="1061"/>
        <end position="1096"/>
    </location>
</feature>
<feature type="compositionally biased region" description="Acidic residues" evidence="4">
    <location>
        <begin position="43"/>
        <end position="66"/>
    </location>
</feature>
<feature type="domain" description="Suppressor of forked" evidence="5">
    <location>
        <begin position="251"/>
        <end position="867"/>
    </location>
</feature>